<feature type="non-terminal residue" evidence="1">
    <location>
        <position position="1"/>
    </location>
</feature>
<sequence length="32" mass="3576">HLYCGSIARPYIIRLNLTRYPATPAPSSSSRN</sequence>
<proteinExistence type="predicted"/>
<dbReference type="Proteomes" id="UP000030748">
    <property type="component" value="Unassembled WGS sequence"/>
</dbReference>
<protein>
    <submittedName>
        <fullName evidence="1">Uncharacterized protein</fullName>
    </submittedName>
</protein>
<gene>
    <name evidence="1" type="ORF">MIMGU_mgv1a0246432mg</name>
</gene>
<accession>A0A022Q6Z9</accession>
<reference evidence="1 2" key="1">
    <citation type="journal article" date="2013" name="Proc. Natl. Acad. Sci. U.S.A.">
        <title>Fine-scale variation in meiotic recombination in Mimulus inferred from population shotgun sequencing.</title>
        <authorList>
            <person name="Hellsten U."/>
            <person name="Wright K.M."/>
            <person name="Jenkins J."/>
            <person name="Shu S."/>
            <person name="Yuan Y."/>
            <person name="Wessler S.R."/>
            <person name="Schmutz J."/>
            <person name="Willis J.H."/>
            <person name="Rokhsar D.S."/>
        </authorList>
    </citation>
    <scope>NUCLEOTIDE SEQUENCE [LARGE SCALE GENOMIC DNA]</scope>
    <source>
        <strain evidence="2">cv. DUN x IM62</strain>
    </source>
</reference>
<keyword evidence="2" id="KW-1185">Reference proteome</keyword>
<evidence type="ECO:0000313" key="2">
    <source>
        <dbReference type="Proteomes" id="UP000030748"/>
    </source>
</evidence>
<organism evidence="1 2">
    <name type="scientific">Erythranthe guttata</name>
    <name type="common">Yellow monkey flower</name>
    <name type="synonym">Mimulus guttatus</name>
    <dbReference type="NCBI Taxonomy" id="4155"/>
    <lineage>
        <taxon>Eukaryota</taxon>
        <taxon>Viridiplantae</taxon>
        <taxon>Streptophyta</taxon>
        <taxon>Embryophyta</taxon>
        <taxon>Tracheophyta</taxon>
        <taxon>Spermatophyta</taxon>
        <taxon>Magnoliopsida</taxon>
        <taxon>eudicotyledons</taxon>
        <taxon>Gunneridae</taxon>
        <taxon>Pentapetalae</taxon>
        <taxon>asterids</taxon>
        <taxon>lamiids</taxon>
        <taxon>Lamiales</taxon>
        <taxon>Phrymaceae</taxon>
        <taxon>Erythranthe</taxon>
    </lineage>
</organism>
<dbReference type="AlphaFoldDB" id="A0A022Q6Z9"/>
<dbReference type="EMBL" id="KI632189">
    <property type="protein sequence ID" value="EYU22993.1"/>
    <property type="molecule type" value="Genomic_DNA"/>
</dbReference>
<evidence type="ECO:0000313" key="1">
    <source>
        <dbReference type="EMBL" id="EYU22993.1"/>
    </source>
</evidence>
<name>A0A022Q6Z9_ERYGU</name>